<dbReference type="PROSITE" id="PS51257">
    <property type="entry name" value="PROKAR_LIPOPROTEIN"/>
    <property type="match status" value="1"/>
</dbReference>
<dbReference type="RefSeq" id="WP_146513171.1">
    <property type="nucleotide sequence ID" value="NZ_SJPI01000001.1"/>
</dbReference>
<keyword evidence="1" id="KW-0472">Membrane</keyword>
<proteinExistence type="predicted"/>
<evidence type="ECO:0000313" key="2">
    <source>
        <dbReference type="EMBL" id="TWT52867.1"/>
    </source>
</evidence>
<keyword evidence="3" id="KW-1185">Reference proteome</keyword>
<protein>
    <submittedName>
        <fullName evidence="2">ComE operon protein 1</fullName>
    </submittedName>
</protein>
<dbReference type="InterPro" id="IPR051675">
    <property type="entry name" value="Endo/Exo/Phosphatase_dom_1"/>
</dbReference>
<evidence type="ECO:0000256" key="1">
    <source>
        <dbReference type="SAM" id="Phobius"/>
    </source>
</evidence>
<keyword evidence="1" id="KW-1133">Transmembrane helix</keyword>
<dbReference type="PANTHER" id="PTHR21180:SF32">
    <property type="entry name" value="ENDONUCLEASE_EXONUCLEASE_PHOSPHATASE FAMILY DOMAIN-CONTAINING PROTEIN 1"/>
    <property type="match status" value="1"/>
</dbReference>
<name>A0A5C5WQP9_9BACT</name>
<accession>A0A5C5WQP9</accession>
<dbReference type="GO" id="GO:0015627">
    <property type="term" value="C:type II protein secretion system complex"/>
    <property type="evidence" value="ECO:0007669"/>
    <property type="project" value="TreeGrafter"/>
</dbReference>
<dbReference type="PANTHER" id="PTHR21180">
    <property type="entry name" value="ENDONUCLEASE/EXONUCLEASE/PHOSPHATASE FAMILY DOMAIN-CONTAINING PROTEIN 1"/>
    <property type="match status" value="1"/>
</dbReference>
<dbReference type="Proteomes" id="UP000316598">
    <property type="component" value="Unassembled WGS sequence"/>
</dbReference>
<gene>
    <name evidence="2" type="primary">comEA</name>
    <name evidence="2" type="ORF">Pla22_04950</name>
</gene>
<reference evidence="2 3" key="1">
    <citation type="submission" date="2019-02" db="EMBL/GenBank/DDBJ databases">
        <title>Deep-cultivation of Planctomycetes and their phenomic and genomic characterization uncovers novel biology.</title>
        <authorList>
            <person name="Wiegand S."/>
            <person name="Jogler M."/>
            <person name="Boedeker C."/>
            <person name="Pinto D."/>
            <person name="Vollmers J."/>
            <person name="Rivas-Marin E."/>
            <person name="Kohn T."/>
            <person name="Peeters S.H."/>
            <person name="Heuer A."/>
            <person name="Rast P."/>
            <person name="Oberbeckmann S."/>
            <person name="Bunk B."/>
            <person name="Jeske O."/>
            <person name="Meyerdierks A."/>
            <person name="Storesund J.E."/>
            <person name="Kallscheuer N."/>
            <person name="Luecker S."/>
            <person name="Lage O.M."/>
            <person name="Pohl T."/>
            <person name="Merkel B.J."/>
            <person name="Hornburger P."/>
            <person name="Mueller R.-W."/>
            <person name="Bruemmer F."/>
            <person name="Labrenz M."/>
            <person name="Spormann A.M."/>
            <person name="Op Den Camp H."/>
            <person name="Overmann J."/>
            <person name="Amann R."/>
            <person name="Jetten M.S.M."/>
            <person name="Mascher T."/>
            <person name="Medema M.H."/>
            <person name="Devos D.P."/>
            <person name="Kaster A.-K."/>
            <person name="Ovreas L."/>
            <person name="Rohde M."/>
            <person name="Galperin M.Y."/>
            <person name="Jogler C."/>
        </authorList>
    </citation>
    <scope>NUCLEOTIDE SEQUENCE [LARGE SCALE GENOMIC DNA]</scope>
    <source>
        <strain evidence="2 3">Pla22</strain>
    </source>
</reference>
<sequence>MTERTSSVEPPLVRHNVRVAMSSLAMVAVLGCLAVLPSKPSEPQRRKSTVATLEIDVNLASEIELSLAPGVGPVLAKRIVANREREGAFPTLQSLCRVHGVGPKTLDQIATICVVDPPQEPMPDHIADRR</sequence>
<comment type="caution">
    <text evidence="2">The sequence shown here is derived from an EMBL/GenBank/DDBJ whole genome shotgun (WGS) entry which is preliminary data.</text>
</comment>
<dbReference type="OrthoDB" id="9790239at2"/>
<dbReference type="EMBL" id="SJPI01000001">
    <property type="protein sequence ID" value="TWT52867.1"/>
    <property type="molecule type" value="Genomic_DNA"/>
</dbReference>
<dbReference type="AlphaFoldDB" id="A0A5C5WQP9"/>
<organism evidence="2 3">
    <name type="scientific">Rubripirellula amarantea</name>
    <dbReference type="NCBI Taxonomy" id="2527999"/>
    <lineage>
        <taxon>Bacteria</taxon>
        <taxon>Pseudomonadati</taxon>
        <taxon>Planctomycetota</taxon>
        <taxon>Planctomycetia</taxon>
        <taxon>Pirellulales</taxon>
        <taxon>Pirellulaceae</taxon>
        <taxon>Rubripirellula</taxon>
    </lineage>
</organism>
<keyword evidence="1" id="KW-0812">Transmembrane</keyword>
<feature type="transmembrane region" description="Helical" evidence="1">
    <location>
        <begin position="20"/>
        <end position="38"/>
    </location>
</feature>
<dbReference type="Gene3D" id="1.10.150.320">
    <property type="entry name" value="Photosystem II 12 kDa extrinsic protein"/>
    <property type="match status" value="1"/>
</dbReference>
<evidence type="ECO:0000313" key="3">
    <source>
        <dbReference type="Proteomes" id="UP000316598"/>
    </source>
</evidence>
<dbReference type="SUPFAM" id="SSF47781">
    <property type="entry name" value="RuvA domain 2-like"/>
    <property type="match status" value="1"/>
</dbReference>
<dbReference type="Pfam" id="PF12836">
    <property type="entry name" value="HHH_3"/>
    <property type="match status" value="1"/>
</dbReference>
<dbReference type="GO" id="GO:0015628">
    <property type="term" value="P:protein secretion by the type II secretion system"/>
    <property type="evidence" value="ECO:0007669"/>
    <property type="project" value="TreeGrafter"/>
</dbReference>
<dbReference type="InterPro" id="IPR010994">
    <property type="entry name" value="RuvA_2-like"/>
</dbReference>